<evidence type="ECO:0000313" key="3">
    <source>
        <dbReference type="Proteomes" id="UP001234989"/>
    </source>
</evidence>
<keyword evidence="3" id="KW-1185">Reference proteome</keyword>
<proteinExistence type="predicted"/>
<name>A0AAF0TYQ5_SOLVR</name>
<accession>A0AAF0TYQ5</accession>
<feature type="region of interest" description="Disordered" evidence="1">
    <location>
        <begin position="1"/>
        <end position="38"/>
    </location>
</feature>
<dbReference type="Proteomes" id="UP001234989">
    <property type="component" value="Chromosome 5"/>
</dbReference>
<dbReference type="EMBL" id="CP133616">
    <property type="protein sequence ID" value="WMV30308.1"/>
    <property type="molecule type" value="Genomic_DNA"/>
</dbReference>
<evidence type="ECO:0000313" key="2">
    <source>
        <dbReference type="EMBL" id="WMV30308.1"/>
    </source>
</evidence>
<dbReference type="AlphaFoldDB" id="A0AAF0TYQ5"/>
<protein>
    <submittedName>
        <fullName evidence="2">Uncharacterized protein</fullName>
    </submittedName>
</protein>
<sequence length="157" mass="17759">MLSKALHDPTRISVTPPPPKQNVDQEPPVPPVQAPPPQSMNKLKVAGLRIILEEKRLCTDGVLDMYLDVWDTIRIWEVGSKGKKKASLFAAVDHVVRARVPFVVKTDMEVPLTFSTDIRRIKDEFTRDKAERRRVVSVDTSPVVDIEMLRQIQPPST</sequence>
<organism evidence="2 3">
    <name type="scientific">Solanum verrucosum</name>
    <dbReference type="NCBI Taxonomy" id="315347"/>
    <lineage>
        <taxon>Eukaryota</taxon>
        <taxon>Viridiplantae</taxon>
        <taxon>Streptophyta</taxon>
        <taxon>Embryophyta</taxon>
        <taxon>Tracheophyta</taxon>
        <taxon>Spermatophyta</taxon>
        <taxon>Magnoliopsida</taxon>
        <taxon>eudicotyledons</taxon>
        <taxon>Gunneridae</taxon>
        <taxon>Pentapetalae</taxon>
        <taxon>asterids</taxon>
        <taxon>lamiids</taxon>
        <taxon>Solanales</taxon>
        <taxon>Solanaceae</taxon>
        <taxon>Solanoideae</taxon>
        <taxon>Solaneae</taxon>
        <taxon>Solanum</taxon>
    </lineage>
</organism>
<gene>
    <name evidence="2" type="ORF">MTR67_023693</name>
</gene>
<dbReference type="PANTHER" id="PTHR33180:SF31">
    <property type="entry name" value="POLYPROTEIN PROTEIN"/>
    <property type="match status" value="1"/>
</dbReference>
<evidence type="ECO:0000256" key="1">
    <source>
        <dbReference type="SAM" id="MobiDB-lite"/>
    </source>
</evidence>
<feature type="compositionally biased region" description="Pro residues" evidence="1">
    <location>
        <begin position="27"/>
        <end position="38"/>
    </location>
</feature>
<feature type="compositionally biased region" description="Basic and acidic residues" evidence="1">
    <location>
        <begin position="1"/>
        <end position="10"/>
    </location>
</feature>
<reference evidence="2" key="1">
    <citation type="submission" date="2023-08" db="EMBL/GenBank/DDBJ databases">
        <title>A de novo genome assembly of Solanum verrucosum Schlechtendal, a Mexican diploid species geographically isolated from the other diploid A-genome species in potato relatives.</title>
        <authorList>
            <person name="Hosaka K."/>
        </authorList>
    </citation>
    <scope>NUCLEOTIDE SEQUENCE</scope>
    <source>
        <tissue evidence="2">Young leaves</tissue>
    </source>
</reference>
<dbReference type="PANTHER" id="PTHR33180">
    <property type="entry name" value="PHOTOSYSTEM II CP43 REACTION CENTER PROTEIN"/>
    <property type="match status" value="1"/>
</dbReference>